<keyword evidence="7" id="KW-0813">Transport</keyword>
<dbReference type="PROSITE" id="PS51257">
    <property type="entry name" value="PROKAR_LIPOPROTEIN"/>
    <property type="match status" value="1"/>
</dbReference>
<dbReference type="SUPFAM" id="SSF82689">
    <property type="entry name" value="Mechanosensitive channel protein MscS (YggB), C-terminal domain"/>
    <property type="match status" value="1"/>
</dbReference>
<evidence type="ECO:0000259" key="9">
    <source>
        <dbReference type="PROSITE" id="PS50914"/>
    </source>
</evidence>
<dbReference type="Pfam" id="PF00924">
    <property type="entry name" value="MS_channel_2nd"/>
    <property type="match status" value="1"/>
</dbReference>
<dbReference type="InterPro" id="IPR049278">
    <property type="entry name" value="MS_channel_C"/>
</dbReference>
<comment type="similarity">
    <text evidence="2 7">Belongs to the MscS (TC 1.A.23) family.</text>
</comment>
<dbReference type="InterPro" id="IPR045275">
    <property type="entry name" value="MscS_archaea/bacteria_type"/>
</dbReference>
<dbReference type="SUPFAM" id="SSF50182">
    <property type="entry name" value="Sm-like ribonucleoproteins"/>
    <property type="match status" value="1"/>
</dbReference>
<dbReference type="PROSITE" id="PS50914">
    <property type="entry name" value="BON"/>
    <property type="match status" value="1"/>
</dbReference>
<keyword evidence="6 7" id="KW-0472">Membrane</keyword>
<feature type="transmembrane region" description="Helical" evidence="7">
    <location>
        <begin position="159"/>
        <end position="180"/>
    </location>
</feature>
<dbReference type="GO" id="GO:0005886">
    <property type="term" value="C:plasma membrane"/>
    <property type="evidence" value="ECO:0007669"/>
    <property type="project" value="UniProtKB-SubCell"/>
</dbReference>
<keyword evidence="3" id="KW-1003">Cell membrane</keyword>
<feature type="compositionally biased region" description="Basic and acidic residues" evidence="8">
    <location>
        <begin position="463"/>
        <end position="473"/>
    </location>
</feature>
<reference evidence="10 11" key="1">
    <citation type="submission" date="2019-03" db="EMBL/GenBank/DDBJ databases">
        <title>Diverse conjugative elements silence natural transformation in Legionella species.</title>
        <authorList>
            <person name="Durieux I."/>
            <person name="Ginevra C."/>
            <person name="Attaiech L."/>
            <person name="Picq K."/>
            <person name="Juan P.A."/>
            <person name="Jarraud S."/>
            <person name="Charpentier X."/>
        </authorList>
    </citation>
    <scope>NUCLEOTIDE SEQUENCE [LARGE SCALE GENOMIC DNA]</scope>
    <source>
        <strain evidence="10 11">HL-0427-4011</strain>
    </source>
</reference>
<evidence type="ECO:0000256" key="4">
    <source>
        <dbReference type="ARBA" id="ARBA00022692"/>
    </source>
</evidence>
<accession>A0AAX1EE95</accession>
<feature type="domain" description="BON" evidence="9">
    <location>
        <begin position="69"/>
        <end position="135"/>
    </location>
</feature>
<feature type="transmembrane region" description="Helical" evidence="7">
    <location>
        <begin position="21"/>
        <end position="39"/>
    </location>
</feature>
<dbReference type="InterPro" id="IPR010920">
    <property type="entry name" value="LSM_dom_sf"/>
</dbReference>
<evidence type="ECO:0000256" key="3">
    <source>
        <dbReference type="ARBA" id="ARBA00022475"/>
    </source>
</evidence>
<dbReference type="AlphaFoldDB" id="A0AAX1EE95"/>
<dbReference type="Pfam" id="PF21082">
    <property type="entry name" value="MS_channel_3rd"/>
    <property type="match status" value="1"/>
</dbReference>
<organism evidence="10 11">
    <name type="scientific">Legionella israelensis</name>
    <dbReference type="NCBI Taxonomy" id="454"/>
    <lineage>
        <taxon>Bacteria</taxon>
        <taxon>Pseudomonadati</taxon>
        <taxon>Pseudomonadota</taxon>
        <taxon>Gammaproteobacteria</taxon>
        <taxon>Legionellales</taxon>
        <taxon>Legionellaceae</taxon>
        <taxon>Legionella</taxon>
    </lineage>
</organism>
<gene>
    <name evidence="10" type="ORF">E3983_03045</name>
</gene>
<dbReference type="SUPFAM" id="SSF82861">
    <property type="entry name" value="Mechanosensitive channel protein MscS (YggB), transmembrane region"/>
    <property type="match status" value="1"/>
</dbReference>
<evidence type="ECO:0000256" key="6">
    <source>
        <dbReference type="ARBA" id="ARBA00023136"/>
    </source>
</evidence>
<feature type="region of interest" description="Disordered" evidence="8">
    <location>
        <begin position="427"/>
        <end position="482"/>
    </location>
</feature>
<keyword evidence="7" id="KW-0997">Cell inner membrane</keyword>
<evidence type="ECO:0000256" key="2">
    <source>
        <dbReference type="ARBA" id="ARBA00008017"/>
    </source>
</evidence>
<dbReference type="Gene3D" id="2.30.30.60">
    <property type="match status" value="1"/>
</dbReference>
<protein>
    <recommendedName>
        <fullName evidence="7">Small-conductance mechanosensitive channel</fullName>
    </recommendedName>
</protein>
<dbReference type="InterPro" id="IPR011066">
    <property type="entry name" value="MscS_channel_C_sf"/>
</dbReference>
<dbReference type="Gene3D" id="3.30.1340.30">
    <property type="match status" value="1"/>
</dbReference>
<keyword evidence="4 7" id="KW-0812">Transmembrane</keyword>
<feature type="compositionally biased region" description="Basic and acidic residues" evidence="8">
    <location>
        <begin position="427"/>
        <end position="440"/>
    </location>
</feature>
<evidence type="ECO:0000256" key="5">
    <source>
        <dbReference type="ARBA" id="ARBA00022989"/>
    </source>
</evidence>
<dbReference type="InterPro" id="IPR023408">
    <property type="entry name" value="MscS_beta-dom_sf"/>
</dbReference>
<name>A0AAX1EE95_9GAMM</name>
<sequence>MEIEEKMTYQPGVIRQHAYRYIFTVVLVGFVSCHSFVFAQKNTVNKEQNAVEKQISNVPEKVEIIPSARDEEIRQRLKNIMNATQWYGKLDIRVDDGVVFLQGETKKEEYKEWAEALSRKTQDVVAVVNKIQIKGASAWDIRQQVTTVLREQWQRLVRALPFLALSLLVLIITWLVTKLVSASTRKSLHYRKLHPLLTDVIARGVALFCFLIGFYIVLQTMGWTTIALTLLGGTGVLGIILGIAFRDITENLLASVLLSIQSPFDNGDLVEIADVTGYVEKLTIRVTILITLTGQVVQIPNATVYKSNIFNYTSSPNRREEFIIGIGYDESVSFAQEIALKVLIEHPAILSKPEPLILVSELTPETVNLRILFWFNGNEYNWQKVKSSAIRLVKRAFQENDIFMPGREVILSFEDKLPVQLLREKDKAPAKRKVKEEKESGSVSTHAEGELRNEASDIQQQARHSDAVEKEADLLQSSRDSG</sequence>
<evidence type="ECO:0000313" key="10">
    <source>
        <dbReference type="EMBL" id="QBR83431.1"/>
    </source>
</evidence>
<evidence type="ECO:0000256" key="1">
    <source>
        <dbReference type="ARBA" id="ARBA00004651"/>
    </source>
</evidence>
<dbReference type="InterPro" id="IPR006685">
    <property type="entry name" value="MscS_channel_2nd"/>
</dbReference>
<dbReference type="GO" id="GO:0008381">
    <property type="term" value="F:mechanosensitive monoatomic ion channel activity"/>
    <property type="evidence" value="ECO:0007669"/>
    <property type="project" value="InterPro"/>
</dbReference>
<dbReference type="PANTHER" id="PTHR30221">
    <property type="entry name" value="SMALL-CONDUCTANCE MECHANOSENSITIVE CHANNEL"/>
    <property type="match status" value="1"/>
</dbReference>
<dbReference type="InterPro" id="IPR011014">
    <property type="entry name" value="MscS_channel_TM-2"/>
</dbReference>
<feature type="transmembrane region" description="Helical" evidence="7">
    <location>
        <begin position="200"/>
        <end position="218"/>
    </location>
</feature>
<dbReference type="Gene3D" id="1.10.287.1260">
    <property type="match status" value="1"/>
</dbReference>
<comment type="subunit">
    <text evidence="7">Homoheptamer.</text>
</comment>
<comment type="function">
    <text evidence="7">Mechanosensitive channel that participates in the regulation of osmotic pressure changes within the cell, opening in response to stretch forces in the membrane lipid bilayer, without the need for other proteins. Contributes to normal resistance to hypoosmotic shock. Forms an ion channel of 1.0 nanosiemens conductance with a slight preference for anions.</text>
</comment>
<dbReference type="RefSeq" id="WP_135059820.1">
    <property type="nucleotide sequence ID" value="NZ_CP038254.1"/>
</dbReference>
<dbReference type="Proteomes" id="UP000295517">
    <property type="component" value="Chromosome"/>
</dbReference>
<keyword evidence="7" id="KW-0406">Ion transport</keyword>
<feature type="transmembrane region" description="Helical" evidence="7">
    <location>
        <begin position="224"/>
        <end position="245"/>
    </location>
</feature>
<evidence type="ECO:0000313" key="11">
    <source>
        <dbReference type="Proteomes" id="UP000295517"/>
    </source>
</evidence>
<proteinExistence type="inferred from homology"/>
<dbReference type="EMBL" id="CP038254">
    <property type="protein sequence ID" value="QBR83431.1"/>
    <property type="molecule type" value="Genomic_DNA"/>
</dbReference>
<keyword evidence="7" id="KW-0407">Ion channel</keyword>
<dbReference type="Pfam" id="PF04972">
    <property type="entry name" value="BON"/>
    <property type="match status" value="1"/>
</dbReference>
<evidence type="ECO:0000256" key="8">
    <source>
        <dbReference type="SAM" id="MobiDB-lite"/>
    </source>
</evidence>
<comment type="subcellular location">
    <subcellularLocation>
        <location evidence="7">Cell inner membrane</location>
        <topology evidence="7">Multi-pass membrane protein</topology>
    </subcellularLocation>
    <subcellularLocation>
        <location evidence="1">Cell membrane</location>
        <topology evidence="1">Multi-pass membrane protein</topology>
    </subcellularLocation>
</comment>
<dbReference type="Gene3D" id="3.30.70.100">
    <property type="match status" value="1"/>
</dbReference>
<dbReference type="PANTHER" id="PTHR30221:SF1">
    <property type="entry name" value="SMALL-CONDUCTANCE MECHANOSENSITIVE CHANNEL"/>
    <property type="match status" value="1"/>
</dbReference>
<evidence type="ECO:0000256" key="7">
    <source>
        <dbReference type="RuleBase" id="RU369025"/>
    </source>
</evidence>
<dbReference type="InterPro" id="IPR007055">
    <property type="entry name" value="BON_dom"/>
</dbReference>
<keyword evidence="5 7" id="KW-1133">Transmembrane helix</keyword>